<evidence type="ECO:0000256" key="4">
    <source>
        <dbReference type="SAM" id="MobiDB-lite"/>
    </source>
</evidence>
<dbReference type="InterPro" id="IPR016149">
    <property type="entry name" value="Casein_kin_II_reg-sub_N"/>
</dbReference>
<keyword evidence="6" id="KW-1185">Reference proteome</keyword>
<feature type="compositionally biased region" description="Polar residues" evidence="4">
    <location>
        <begin position="318"/>
        <end position="331"/>
    </location>
</feature>
<accession>A0A1E4U243</accession>
<name>A0A1E4U243_PACTA</name>
<dbReference type="Pfam" id="PF01214">
    <property type="entry name" value="CK_II_beta"/>
    <property type="match status" value="1"/>
</dbReference>
<dbReference type="GO" id="GO:0032545">
    <property type="term" value="C:CURI complex"/>
    <property type="evidence" value="ECO:0007669"/>
    <property type="project" value="EnsemblFungi"/>
</dbReference>
<comment type="subunit">
    <text evidence="3">Tetramer of two alpha and two beta subunits.</text>
</comment>
<sequence>MVPNTHKTLLESDVFDASSDEEEVDSWITNFCSMFGNDYFVEVSQAFIEDDFNLTGLSSIVPFYRDALDMILDFEPEKPIRVSDLPMVEHSAELLYGLIHARYILTKQGLQAMAEKYENKKFGVCSRYHCDSMHLIPIGRYDQPGIETVRLYCPCCSDIYLPNSSRYLNIDGAFFGTSFAGLFVKMFPEIERQCNLRSKELFELKLFGFKINKSAASGPRMKWLRMKPQTAEDLKEFEECEFSVPNEEEEDDDEEEEDKTHNKDKDHLAANKEQDSAISEEEEEEEEEEEVEEEEVEEEEVEEEEVEVVDKDGDEHMQTASNDESLMSLAQ</sequence>
<dbReference type="FunFam" id="1.10.1820.10:FF:000005">
    <property type="entry name" value="Casein kinase II subunit beta"/>
    <property type="match status" value="1"/>
</dbReference>
<dbReference type="GO" id="GO:0006356">
    <property type="term" value="P:regulation of transcription by RNA polymerase I"/>
    <property type="evidence" value="ECO:0007669"/>
    <property type="project" value="EnsemblFungi"/>
</dbReference>
<dbReference type="Gene3D" id="2.20.25.20">
    <property type="match status" value="1"/>
</dbReference>
<dbReference type="Proteomes" id="UP000094236">
    <property type="component" value="Unassembled WGS sequence"/>
</dbReference>
<feature type="region of interest" description="Disordered" evidence="4">
    <location>
        <begin position="238"/>
        <end position="331"/>
    </location>
</feature>
<dbReference type="SMART" id="SM01085">
    <property type="entry name" value="CK_II_beta"/>
    <property type="match status" value="1"/>
</dbReference>
<dbReference type="InterPro" id="IPR000704">
    <property type="entry name" value="Casein_kinase_II_reg-sub"/>
</dbReference>
<dbReference type="OrthoDB" id="2275560at2759"/>
<gene>
    <name evidence="5" type="ORF">PACTADRAFT_47897</name>
</gene>
<dbReference type="STRING" id="669874.A0A1E4U243"/>
<dbReference type="GO" id="GO:0051726">
    <property type="term" value="P:regulation of cell cycle"/>
    <property type="evidence" value="ECO:0007669"/>
    <property type="project" value="EnsemblFungi"/>
</dbReference>
<dbReference type="GO" id="GO:0060962">
    <property type="term" value="P:regulation of ribosomal protein gene transcription by RNA polymerase II"/>
    <property type="evidence" value="ECO:0007669"/>
    <property type="project" value="EnsemblFungi"/>
</dbReference>
<dbReference type="GO" id="GO:0006359">
    <property type="term" value="P:regulation of transcription by RNA polymerase III"/>
    <property type="evidence" value="ECO:0007669"/>
    <property type="project" value="EnsemblFungi"/>
</dbReference>
<protein>
    <recommendedName>
        <fullName evidence="3">Casein kinase II subunit beta</fullName>
        <shortName evidence="3">CK II beta</shortName>
    </recommendedName>
</protein>
<comment type="similarity">
    <text evidence="1 3">Belongs to the casein kinase 2 subunit beta family.</text>
</comment>
<organism evidence="5 6">
    <name type="scientific">Pachysolen tannophilus NRRL Y-2460</name>
    <dbReference type="NCBI Taxonomy" id="669874"/>
    <lineage>
        <taxon>Eukaryota</taxon>
        <taxon>Fungi</taxon>
        <taxon>Dikarya</taxon>
        <taxon>Ascomycota</taxon>
        <taxon>Saccharomycotina</taxon>
        <taxon>Pichiomycetes</taxon>
        <taxon>Pachysolenaceae</taxon>
        <taxon>Pachysolen</taxon>
    </lineage>
</organism>
<dbReference type="FunFam" id="2.20.25.20:FF:000001">
    <property type="entry name" value="Casein kinase II subunit beta"/>
    <property type="match status" value="1"/>
</dbReference>
<dbReference type="InterPro" id="IPR035991">
    <property type="entry name" value="Casein_kinase_II_beta-like"/>
</dbReference>
<dbReference type="GO" id="GO:0032040">
    <property type="term" value="C:small-subunit processome"/>
    <property type="evidence" value="ECO:0007669"/>
    <property type="project" value="EnsemblFungi"/>
</dbReference>
<evidence type="ECO:0000313" key="6">
    <source>
        <dbReference type="Proteomes" id="UP000094236"/>
    </source>
</evidence>
<evidence type="ECO:0000256" key="3">
    <source>
        <dbReference type="RuleBase" id="RU361268"/>
    </source>
</evidence>
<dbReference type="GO" id="GO:0006974">
    <property type="term" value="P:DNA damage response"/>
    <property type="evidence" value="ECO:0007669"/>
    <property type="project" value="EnsemblFungi"/>
</dbReference>
<comment type="function">
    <text evidence="2 3">Regulatory subunit of casein kinase II/CK2. As part of the kinase complex regulates the basal catalytic activity of the alpha subunit a constitutively active serine/threonine-protein kinase that phosphorylates a large number of substrates containing acidic residues C-terminal to the phosphorylated serine or threonine.</text>
</comment>
<dbReference type="SUPFAM" id="SSF57798">
    <property type="entry name" value="Casein kinase II beta subunit"/>
    <property type="match status" value="1"/>
</dbReference>
<feature type="compositionally biased region" description="Acidic residues" evidence="4">
    <location>
        <begin position="238"/>
        <end position="257"/>
    </location>
</feature>
<feature type="compositionally biased region" description="Basic and acidic residues" evidence="4">
    <location>
        <begin position="258"/>
        <end position="275"/>
    </location>
</feature>
<evidence type="ECO:0000256" key="2">
    <source>
        <dbReference type="ARBA" id="ARBA00045899"/>
    </source>
</evidence>
<evidence type="ECO:0000256" key="1">
    <source>
        <dbReference type="ARBA" id="ARBA00006941"/>
    </source>
</evidence>
<dbReference type="EMBL" id="KV454011">
    <property type="protein sequence ID" value="ODV98076.1"/>
    <property type="molecule type" value="Genomic_DNA"/>
</dbReference>
<dbReference type="AlphaFoldDB" id="A0A1E4U243"/>
<feature type="compositionally biased region" description="Acidic residues" evidence="4">
    <location>
        <begin position="278"/>
        <end position="307"/>
    </location>
</feature>
<feature type="compositionally biased region" description="Basic and acidic residues" evidence="4">
    <location>
        <begin position="308"/>
        <end position="317"/>
    </location>
</feature>
<proteinExistence type="inferred from homology"/>
<dbReference type="PRINTS" id="PR00472">
    <property type="entry name" value="CASNKINASEII"/>
</dbReference>
<dbReference type="Gene3D" id="1.10.1820.10">
    <property type="entry name" value="protein kinase ck2 holoenzyme, chain C, domain 1"/>
    <property type="match status" value="1"/>
</dbReference>
<dbReference type="GO" id="GO:0042790">
    <property type="term" value="P:nucleolar large rRNA transcription by RNA polymerase I"/>
    <property type="evidence" value="ECO:0007669"/>
    <property type="project" value="EnsemblFungi"/>
</dbReference>
<dbReference type="GO" id="GO:0030291">
    <property type="term" value="F:protein serine/threonine kinase inhibitor activity"/>
    <property type="evidence" value="ECO:0007669"/>
    <property type="project" value="EnsemblFungi"/>
</dbReference>
<dbReference type="GO" id="GO:0005956">
    <property type="term" value="C:protein kinase CK2 complex"/>
    <property type="evidence" value="ECO:0007669"/>
    <property type="project" value="UniProtKB-UniRule"/>
</dbReference>
<dbReference type="PANTHER" id="PTHR11740:SF0">
    <property type="entry name" value="CASEIN KINASE II SUBUNIT BETA"/>
    <property type="match status" value="1"/>
</dbReference>
<dbReference type="GO" id="GO:0034456">
    <property type="term" value="C:UTP-C complex"/>
    <property type="evidence" value="ECO:0007669"/>
    <property type="project" value="EnsemblFungi"/>
</dbReference>
<dbReference type="GO" id="GO:0005737">
    <property type="term" value="C:cytoplasm"/>
    <property type="evidence" value="ECO:0007669"/>
    <property type="project" value="TreeGrafter"/>
</dbReference>
<reference evidence="6" key="1">
    <citation type="submission" date="2016-05" db="EMBL/GenBank/DDBJ databases">
        <title>Comparative genomics of biotechnologically important yeasts.</title>
        <authorList>
            <consortium name="DOE Joint Genome Institute"/>
            <person name="Riley R."/>
            <person name="Haridas S."/>
            <person name="Wolfe K.H."/>
            <person name="Lopes M.R."/>
            <person name="Hittinger C.T."/>
            <person name="Goker M."/>
            <person name="Salamov A."/>
            <person name="Wisecaver J."/>
            <person name="Long T.M."/>
            <person name="Aerts A.L."/>
            <person name="Barry K."/>
            <person name="Choi C."/>
            <person name="Clum A."/>
            <person name="Coughlan A.Y."/>
            <person name="Deshpande S."/>
            <person name="Douglass A.P."/>
            <person name="Hanson S.J."/>
            <person name="Klenk H.-P."/>
            <person name="Labutti K."/>
            <person name="Lapidus A."/>
            <person name="Lindquist E."/>
            <person name="Lipzen A."/>
            <person name="Meier-Kolthoff J.P."/>
            <person name="Ohm R.A."/>
            <person name="Otillar R.P."/>
            <person name="Pangilinan J."/>
            <person name="Peng Y."/>
            <person name="Rokas A."/>
            <person name="Rosa C.A."/>
            <person name="Scheuner C."/>
            <person name="Sibirny A.A."/>
            <person name="Slot J.C."/>
            <person name="Stielow J.B."/>
            <person name="Sun H."/>
            <person name="Kurtzman C.P."/>
            <person name="Blackwell M."/>
            <person name="Grigoriev I.V."/>
            <person name="Jeffries T.W."/>
        </authorList>
    </citation>
    <scope>NUCLEOTIDE SEQUENCE [LARGE SCALE GENOMIC DNA]</scope>
    <source>
        <strain evidence="6">NRRL Y-2460</strain>
    </source>
</reference>
<dbReference type="PANTHER" id="PTHR11740">
    <property type="entry name" value="CASEIN KINASE II SUBUNIT BETA"/>
    <property type="match status" value="1"/>
</dbReference>
<evidence type="ECO:0000313" key="5">
    <source>
        <dbReference type="EMBL" id="ODV98076.1"/>
    </source>
</evidence>